<gene>
    <name evidence="1" type="ORF">LSALG_LOCUS22106</name>
</gene>
<dbReference type="EMBL" id="OX465080">
    <property type="protein sequence ID" value="CAI9282470.1"/>
    <property type="molecule type" value="Genomic_DNA"/>
</dbReference>
<reference evidence="1" key="1">
    <citation type="submission" date="2023-04" db="EMBL/GenBank/DDBJ databases">
        <authorList>
            <person name="Vijverberg K."/>
            <person name="Xiong W."/>
            <person name="Schranz E."/>
        </authorList>
    </citation>
    <scope>NUCLEOTIDE SEQUENCE</scope>
</reference>
<evidence type="ECO:0000313" key="2">
    <source>
        <dbReference type="Proteomes" id="UP001177003"/>
    </source>
</evidence>
<dbReference type="Proteomes" id="UP001177003">
    <property type="component" value="Chromosome 4"/>
</dbReference>
<evidence type="ECO:0000313" key="1">
    <source>
        <dbReference type="EMBL" id="CAI9282470.1"/>
    </source>
</evidence>
<protein>
    <submittedName>
        <fullName evidence="1">Uncharacterized protein</fullName>
    </submittedName>
</protein>
<keyword evidence="2" id="KW-1185">Reference proteome</keyword>
<accession>A0AA35YY74</accession>
<sequence length="127" mass="13992">MIGKETAKNVWPFIGNGRNSRFGATRYAHDAPRKVARFYSRIEDISHVRPIPFKVGKHYENQELGRDPNRLDYFCSTPFDVFEDDHLTGVGSYGSGGGGRNDGGIVAGHTRGSDSTVAGDGIRLRVH</sequence>
<dbReference type="AlphaFoldDB" id="A0AA35YY74"/>
<organism evidence="1 2">
    <name type="scientific">Lactuca saligna</name>
    <name type="common">Willowleaf lettuce</name>
    <dbReference type="NCBI Taxonomy" id="75948"/>
    <lineage>
        <taxon>Eukaryota</taxon>
        <taxon>Viridiplantae</taxon>
        <taxon>Streptophyta</taxon>
        <taxon>Embryophyta</taxon>
        <taxon>Tracheophyta</taxon>
        <taxon>Spermatophyta</taxon>
        <taxon>Magnoliopsida</taxon>
        <taxon>eudicotyledons</taxon>
        <taxon>Gunneridae</taxon>
        <taxon>Pentapetalae</taxon>
        <taxon>asterids</taxon>
        <taxon>campanulids</taxon>
        <taxon>Asterales</taxon>
        <taxon>Asteraceae</taxon>
        <taxon>Cichorioideae</taxon>
        <taxon>Cichorieae</taxon>
        <taxon>Lactucinae</taxon>
        <taxon>Lactuca</taxon>
    </lineage>
</organism>
<name>A0AA35YY74_LACSI</name>
<proteinExistence type="predicted"/>